<reference evidence="1 2" key="1">
    <citation type="submission" date="2011-07" db="EMBL/GenBank/DDBJ databases">
        <title>The complete genome of chromosome of Emticicia oligotrophica DSM 17448.</title>
        <authorList>
            <consortium name="US DOE Joint Genome Institute (JGI-PGF)"/>
            <person name="Lucas S."/>
            <person name="Han J."/>
            <person name="Lapidus A."/>
            <person name="Bruce D."/>
            <person name="Goodwin L."/>
            <person name="Pitluck S."/>
            <person name="Peters L."/>
            <person name="Kyrpides N."/>
            <person name="Mavromatis K."/>
            <person name="Ivanova N."/>
            <person name="Ovchinnikova G."/>
            <person name="Teshima H."/>
            <person name="Detter J.C."/>
            <person name="Tapia R."/>
            <person name="Han C."/>
            <person name="Land M."/>
            <person name="Hauser L."/>
            <person name="Markowitz V."/>
            <person name="Cheng J.-F."/>
            <person name="Hugenholtz P."/>
            <person name="Woyke T."/>
            <person name="Wu D."/>
            <person name="Tindall B."/>
            <person name="Pomrenke H."/>
            <person name="Brambilla E."/>
            <person name="Klenk H.-P."/>
            <person name="Eisen J.A."/>
        </authorList>
    </citation>
    <scope>NUCLEOTIDE SEQUENCE [LARGE SCALE GENOMIC DNA]</scope>
    <source>
        <strain evidence="1 2">DSM 17448</strain>
    </source>
</reference>
<dbReference type="Proteomes" id="UP000002875">
    <property type="component" value="Chromosome"/>
</dbReference>
<evidence type="ECO:0008006" key="3">
    <source>
        <dbReference type="Google" id="ProtNLM"/>
    </source>
</evidence>
<sequence>MKAGALADKNFPQKCGAVQEEAIIIFIKNPRLGKVKTRLAATLGNERALEIYHELMAHTMLITSGLPVDKYLFYSDFVDNNDIWNNEMYKKSVQHEGNDLGLKMQESFMKCMNTGHKKALIIGSDCLELSAELIEDGFKLLSEDSVVIGPANDGGYYMIGFNFELLSDPINLLENLFLNKAWSHENVLKEAIEVCKKLSISIAELPTLTDIDEEKDYEKTKHLALKLVI</sequence>
<dbReference type="SUPFAM" id="SSF53448">
    <property type="entry name" value="Nucleotide-diphospho-sugar transferases"/>
    <property type="match status" value="1"/>
</dbReference>
<evidence type="ECO:0000313" key="2">
    <source>
        <dbReference type="Proteomes" id="UP000002875"/>
    </source>
</evidence>
<gene>
    <name evidence="1" type="ordered locus">Emtol_2959</name>
</gene>
<keyword evidence="2" id="KW-1185">Reference proteome</keyword>
<dbReference type="InterPro" id="IPR018641">
    <property type="entry name" value="Trfase_1_rSAM/seldom-assoc"/>
</dbReference>
<proteinExistence type="predicted"/>
<dbReference type="InterPro" id="IPR029044">
    <property type="entry name" value="Nucleotide-diphossugar_trans"/>
</dbReference>
<evidence type="ECO:0000313" key="1">
    <source>
        <dbReference type="EMBL" id="AFK04092.1"/>
    </source>
</evidence>
<name>A0ABN4ARI9_EMTOG</name>
<organism evidence="1 2">
    <name type="scientific">Emticicia oligotrophica (strain DSM 17448 / CIP 109782 / MTCC 6937 / GPTSA100-15)</name>
    <dbReference type="NCBI Taxonomy" id="929562"/>
    <lineage>
        <taxon>Bacteria</taxon>
        <taxon>Pseudomonadati</taxon>
        <taxon>Bacteroidota</taxon>
        <taxon>Cytophagia</taxon>
        <taxon>Cytophagales</taxon>
        <taxon>Leadbetterellaceae</taxon>
        <taxon>Emticicia</taxon>
    </lineage>
</organism>
<dbReference type="PANTHER" id="PTHR36529">
    <property type="entry name" value="SLL1095 PROTEIN"/>
    <property type="match status" value="1"/>
</dbReference>
<dbReference type="EMBL" id="CP002961">
    <property type="protein sequence ID" value="AFK04092.1"/>
    <property type="molecule type" value="Genomic_DNA"/>
</dbReference>
<dbReference type="PANTHER" id="PTHR36529:SF1">
    <property type="entry name" value="GLYCOSYLTRANSFERASE"/>
    <property type="match status" value="1"/>
</dbReference>
<dbReference type="NCBIfam" id="TIGR04282">
    <property type="entry name" value="glyco_like_cofC"/>
    <property type="match status" value="1"/>
</dbReference>
<dbReference type="Gene3D" id="3.90.550.10">
    <property type="entry name" value="Spore Coat Polysaccharide Biosynthesis Protein SpsA, Chain A"/>
    <property type="match status" value="1"/>
</dbReference>
<dbReference type="RefSeq" id="WP_015029786.1">
    <property type="nucleotide sequence ID" value="NC_018748.1"/>
</dbReference>
<accession>A0ABN4ARI9</accession>
<protein>
    <recommendedName>
        <fullName evidence="3">Glycosyltransferase</fullName>
    </recommendedName>
</protein>
<dbReference type="Pfam" id="PF09837">
    <property type="entry name" value="DUF2064"/>
    <property type="match status" value="1"/>
</dbReference>